<protein>
    <submittedName>
        <fullName evidence="3">Esterase-like activity of phytase family protein</fullName>
    </submittedName>
</protein>
<dbReference type="AlphaFoldDB" id="A0A9D3AA25"/>
<evidence type="ECO:0000256" key="1">
    <source>
        <dbReference type="SAM" id="SignalP"/>
    </source>
</evidence>
<dbReference type="EMBL" id="DYTQ01000025">
    <property type="protein sequence ID" value="HJH23226.1"/>
    <property type="molecule type" value="Genomic_DNA"/>
</dbReference>
<dbReference type="Proteomes" id="UP000700248">
    <property type="component" value="Unassembled WGS sequence"/>
</dbReference>
<proteinExistence type="predicted"/>
<feature type="domain" description="Phytase-like" evidence="2">
    <location>
        <begin position="85"/>
        <end position="419"/>
    </location>
</feature>
<accession>A0A9D3AA25</accession>
<evidence type="ECO:0000313" key="4">
    <source>
        <dbReference type="Proteomes" id="UP000700248"/>
    </source>
</evidence>
<dbReference type="PANTHER" id="PTHR37957:SF1">
    <property type="entry name" value="PHYTASE-LIKE DOMAIN-CONTAINING PROTEIN"/>
    <property type="match status" value="1"/>
</dbReference>
<dbReference type="PANTHER" id="PTHR37957">
    <property type="entry name" value="BLR7070 PROTEIN"/>
    <property type="match status" value="1"/>
</dbReference>
<dbReference type="RefSeq" id="WP_276830056.1">
    <property type="nucleotide sequence ID" value="NZ_DYTQ01000025.1"/>
</dbReference>
<comment type="caution">
    <text evidence="3">The sequence shown here is derived from an EMBL/GenBank/DDBJ whole genome shotgun (WGS) entry which is preliminary data.</text>
</comment>
<sequence length="448" mass="50056">MKHTVLFFGMALAFGNAWAQQEFTATLKGHAVLKADATLTAPKDAPVDLQTSGKYTTGKKMTALGAVPGKSADRPTGHHLPIQGQPLQGHSGIQVMPDGTMWIVTDNGFGSKANSSDSMLYANRYRIDWEKGDYHPLETVFLSDPDNKVPFRIVHELTPERYLTGSDFDLESMQVIDDSLWFGEEFGPYLIKTNKKGQVQAVFETEIEEKPVRSPDHYAVQSPGAPDTTYTNVNVKRSKGFEGMAASKDGAFLYPMLEGPLWDQSTSSWEQKDQRTVLRILEFDVAKERWTGRYWYYPLEAAHHAIGDFNMIDENTALVIERDNGEGTPDKACQPNEDTTTCFSQLPEFKRVYKIAFTPDMAGGAVQKIGYIDLLAIQDPQQLARKPLTDGVLQFPFFTIENVDVVDAKHIVVGNDNNYPFSSSREPNQQDDNELVLLEVADFLKAKP</sequence>
<evidence type="ECO:0000313" key="3">
    <source>
        <dbReference type="EMBL" id="HJH23226.1"/>
    </source>
</evidence>
<dbReference type="Pfam" id="PF13449">
    <property type="entry name" value="Phytase-like"/>
    <property type="match status" value="1"/>
</dbReference>
<evidence type="ECO:0000259" key="2">
    <source>
        <dbReference type="Pfam" id="PF13449"/>
    </source>
</evidence>
<organism evidence="3 4">
    <name type="scientific">Paenalcaligenes hominis</name>
    <dbReference type="NCBI Taxonomy" id="643674"/>
    <lineage>
        <taxon>Bacteria</taxon>
        <taxon>Pseudomonadati</taxon>
        <taxon>Pseudomonadota</taxon>
        <taxon>Betaproteobacteria</taxon>
        <taxon>Burkholderiales</taxon>
        <taxon>Alcaligenaceae</taxon>
        <taxon>Paenalcaligenes</taxon>
    </lineage>
</organism>
<feature type="signal peptide" evidence="1">
    <location>
        <begin position="1"/>
        <end position="19"/>
    </location>
</feature>
<name>A0A9D3AA25_9BURK</name>
<gene>
    <name evidence="3" type="ORF">K8U84_01585</name>
</gene>
<keyword evidence="1" id="KW-0732">Signal</keyword>
<reference evidence="3" key="2">
    <citation type="submission" date="2021-09" db="EMBL/GenBank/DDBJ databases">
        <authorList>
            <person name="Gilroy R."/>
        </authorList>
    </citation>
    <scope>NUCLEOTIDE SEQUENCE</scope>
    <source>
        <strain evidence="3">CHK175-13533</strain>
    </source>
</reference>
<dbReference type="InterPro" id="IPR027372">
    <property type="entry name" value="Phytase-like_dom"/>
</dbReference>
<feature type="chain" id="PRO_5039279382" evidence="1">
    <location>
        <begin position="20"/>
        <end position="448"/>
    </location>
</feature>
<reference evidence="3" key="1">
    <citation type="journal article" date="2021" name="PeerJ">
        <title>Extensive microbial diversity within the chicken gut microbiome revealed by metagenomics and culture.</title>
        <authorList>
            <person name="Gilroy R."/>
            <person name="Ravi A."/>
            <person name="Getino M."/>
            <person name="Pursley I."/>
            <person name="Horton D.L."/>
            <person name="Alikhan N.F."/>
            <person name="Baker D."/>
            <person name="Gharbi K."/>
            <person name="Hall N."/>
            <person name="Watson M."/>
            <person name="Adriaenssens E.M."/>
            <person name="Foster-Nyarko E."/>
            <person name="Jarju S."/>
            <person name="Secka A."/>
            <person name="Antonio M."/>
            <person name="Oren A."/>
            <person name="Chaudhuri R.R."/>
            <person name="La Ragione R."/>
            <person name="Hildebrand F."/>
            <person name="Pallen M.J."/>
        </authorList>
    </citation>
    <scope>NUCLEOTIDE SEQUENCE</scope>
    <source>
        <strain evidence="3">CHK175-13533</strain>
    </source>
</reference>